<gene>
    <name evidence="1" type="ORF">EYW47_22580</name>
</gene>
<proteinExistence type="predicted"/>
<reference evidence="1 2" key="1">
    <citation type="submission" date="2019-03" db="EMBL/GenBank/DDBJ databases">
        <title>Paraburkholderia sp. 4M-K11, isolated from subtropical forest soil.</title>
        <authorList>
            <person name="Gao Z.-H."/>
            <person name="Qiu L.-H."/>
        </authorList>
    </citation>
    <scope>NUCLEOTIDE SEQUENCE [LARGE SCALE GENOMIC DNA]</scope>
    <source>
        <strain evidence="1 2">4M-K11</strain>
    </source>
</reference>
<dbReference type="OrthoDB" id="9001591at2"/>
<dbReference type="AlphaFoldDB" id="A0A4R5M5L2"/>
<dbReference type="RefSeq" id="WP_133197069.1">
    <property type="nucleotide sequence ID" value="NZ_JBHUCW010000022.1"/>
</dbReference>
<evidence type="ECO:0000313" key="2">
    <source>
        <dbReference type="Proteomes" id="UP000295722"/>
    </source>
</evidence>
<comment type="caution">
    <text evidence="1">The sequence shown here is derived from an EMBL/GenBank/DDBJ whole genome shotgun (WGS) entry which is preliminary data.</text>
</comment>
<dbReference type="Proteomes" id="UP000295722">
    <property type="component" value="Unassembled WGS sequence"/>
</dbReference>
<organism evidence="1 2">
    <name type="scientific">Paraburkholderia silviterrae</name>
    <dbReference type="NCBI Taxonomy" id="2528715"/>
    <lineage>
        <taxon>Bacteria</taxon>
        <taxon>Pseudomonadati</taxon>
        <taxon>Pseudomonadota</taxon>
        <taxon>Betaproteobacteria</taxon>
        <taxon>Burkholderiales</taxon>
        <taxon>Burkholderiaceae</taxon>
        <taxon>Paraburkholderia</taxon>
    </lineage>
</organism>
<sequence>MLSETELREQYAILQQRGLQLEGHGASRIDQLAAAVQLPPNGHADEYMRVMKEAIGEATFAIQRYQNALLFLETADSLIEALAKPPAFDDGMEWHDELLYRLAEVLETATDLIAEGEAHLERSLGIGV</sequence>
<keyword evidence="2" id="KW-1185">Reference proteome</keyword>
<protein>
    <submittedName>
        <fullName evidence="1">Uncharacterized protein</fullName>
    </submittedName>
</protein>
<name>A0A4R5M5L2_9BURK</name>
<dbReference type="EMBL" id="SMRP01000012">
    <property type="protein sequence ID" value="TDG21159.1"/>
    <property type="molecule type" value="Genomic_DNA"/>
</dbReference>
<evidence type="ECO:0000313" key="1">
    <source>
        <dbReference type="EMBL" id="TDG21159.1"/>
    </source>
</evidence>
<accession>A0A4R5M5L2</accession>